<dbReference type="PANTHER" id="PTHR43649:SF12">
    <property type="entry name" value="DIACETYLCHITOBIOSE BINDING PROTEIN DASA"/>
    <property type="match status" value="1"/>
</dbReference>
<dbReference type="SUPFAM" id="SSF53850">
    <property type="entry name" value="Periplasmic binding protein-like II"/>
    <property type="match status" value="1"/>
</dbReference>
<feature type="chain" id="PRO_5039432682" evidence="1">
    <location>
        <begin position="24"/>
        <end position="451"/>
    </location>
</feature>
<feature type="signal peptide" evidence="1">
    <location>
        <begin position="1"/>
        <end position="23"/>
    </location>
</feature>
<organism evidence="2 3">
    <name type="scientific">Lederbergia lenta</name>
    <name type="common">Bacillus lentus</name>
    <dbReference type="NCBI Taxonomy" id="1467"/>
    <lineage>
        <taxon>Bacteria</taxon>
        <taxon>Bacillati</taxon>
        <taxon>Bacillota</taxon>
        <taxon>Bacilli</taxon>
        <taxon>Bacillales</taxon>
        <taxon>Bacillaceae</taxon>
        <taxon>Lederbergia</taxon>
    </lineage>
</organism>
<evidence type="ECO:0000256" key="1">
    <source>
        <dbReference type="SAM" id="SignalP"/>
    </source>
</evidence>
<sequence length="451" mass="49926">MKVKKWFFASFIAVILLSLVACSSGGESAGSTTSKEDGKKSSDEKVLHVAALESAYGADMWTKIAESFEAADENVTVKLTVEKNLEEVIRPNMQAGEYPDVVLLASGRKEALTDTLIKENGLEKITDVLDMKVYGEDRTVDEKLLDGFTDTLATNPYADGETYLAPMFYSPTGLFYNAGLFEEKGWKVPETWGEMWELGERAAKEEISLFTYPISGYFDTLVGSMLYASGGTEFYNGAMTYEDGIWETKEATQVLETINKLGNYIHPNTTANANPNDFTKNQQLVLDNKALFMPNGTWVVGEMGEAPRAENFEWGMMPVPAFEKGGDRYAFTFFEQIWIPSAAKNKDVAKEFITYMYSDEAASIFMKANAVQPIEGITGQLDGQNETFYSIYEEGTLPAMGTFASTKPVPGVSMGDTLYGQIDSIMSGKLTIEKWQTSIEEASDKLREAMN</sequence>
<dbReference type="Pfam" id="PF01547">
    <property type="entry name" value="SBP_bac_1"/>
    <property type="match status" value="1"/>
</dbReference>
<reference evidence="2 3" key="1">
    <citation type="submission" date="2018-06" db="EMBL/GenBank/DDBJ databases">
        <authorList>
            <consortium name="Pathogen Informatics"/>
            <person name="Doyle S."/>
        </authorList>
    </citation>
    <scope>NUCLEOTIDE SEQUENCE [LARGE SCALE GENOMIC DNA]</scope>
    <source>
        <strain evidence="2 3">NCTC4824</strain>
    </source>
</reference>
<dbReference type="PANTHER" id="PTHR43649">
    <property type="entry name" value="ARABINOSE-BINDING PROTEIN-RELATED"/>
    <property type="match status" value="1"/>
</dbReference>
<protein>
    <submittedName>
        <fullName evidence="2">Yvdg</fullName>
    </submittedName>
</protein>
<name>A0A2X4W8X9_LEDLE</name>
<proteinExistence type="predicted"/>
<dbReference type="InterPro" id="IPR022387">
    <property type="entry name" value="Bind_CPR0540"/>
</dbReference>
<evidence type="ECO:0000313" key="2">
    <source>
        <dbReference type="EMBL" id="SQI54090.1"/>
    </source>
</evidence>
<dbReference type="InterPro" id="IPR006059">
    <property type="entry name" value="SBP"/>
</dbReference>
<dbReference type="Proteomes" id="UP000249134">
    <property type="component" value="Chromosome 1"/>
</dbReference>
<dbReference type="PROSITE" id="PS51257">
    <property type="entry name" value="PROKAR_LIPOPROTEIN"/>
    <property type="match status" value="1"/>
</dbReference>
<dbReference type="RefSeq" id="WP_066136584.1">
    <property type="nucleotide sequence ID" value="NZ_CBCSGM010000001.1"/>
</dbReference>
<dbReference type="STRING" id="1348624.GCA_001591545_00326"/>
<keyword evidence="3" id="KW-1185">Reference proteome</keyword>
<dbReference type="KEGG" id="blen:NCTC4824_01233"/>
<evidence type="ECO:0000313" key="3">
    <source>
        <dbReference type="Proteomes" id="UP000249134"/>
    </source>
</evidence>
<dbReference type="AlphaFoldDB" id="A0A2X4W8X9"/>
<dbReference type="NCBIfam" id="TIGR03850">
    <property type="entry name" value="bind_CPR_0540"/>
    <property type="match status" value="1"/>
</dbReference>
<dbReference type="Gene3D" id="3.40.190.10">
    <property type="entry name" value="Periplasmic binding protein-like II"/>
    <property type="match status" value="1"/>
</dbReference>
<accession>A0A2X4W8X9</accession>
<dbReference type="EMBL" id="LS483476">
    <property type="protein sequence ID" value="SQI54090.1"/>
    <property type="molecule type" value="Genomic_DNA"/>
</dbReference>
<gene>
    <name evidence="2" type="primary">yvdG</name>
    <name evidence="2" type="ORF">NCTC4824_01233</name>
</gene>
<keyword evidence="1" id="KW-0732">Signal</keyword>
<dbReference type="InterPro" id="IPR050490">
    <property type="entry name" value="Bact_solute-bd_prot1"/>
</dbReference>